<dbReference type="Gene3D" id="2.60.200.40">
    <property type="match status" value="1"/>
</dbReference>
<dbReference type="PANTHER" id="PTHR14969">
    <property type="entry name" value="SPHINGOSINE-1-PHOSPHATE PHOSPHOHYDROLASE"/>
    <property type="match status" value="1"/>
</dbReference>
<evidence type="ECO:0000256" key="3">
    <source>
        <dbReference type="ARBA" id="ARBA00022692"/>
    </source>
</evidence>
<dbReference type="CDD" id="cd01610">
    <property type="entry name" value="PAP2_like"/>
    <property type="match status" value="1"/>
</dbReference>
<proteinExistence type="predicted"/>
<sequence length="525" mass="53913">MPRGHEGRARGVLQPHVRSTLVRRLDRAAHDRTAARRLGPRADAALVRLSTAADRSRLWWAVGAGLALTGARGRRAALRGLGSVAVASALANLLGKVVFGGARPDATTLPWVRRLARQPTSGSFPSGHSASAAAFATGVALEWPAAGAAVAPVAGAVAYSRLHVAAHWTSDVVAGAALGAGVALVGRRLVPSGDLPGPDVPAGPPAVVPALPEGEGLTVVVNPRSGASSVRLRPVTEQVRAALPRARVVELADGTSATDLVARAVAAGARAVGVAGGDGTVGAVAHAARAHGLPLAVFPTGTLNHFARAADLTSVTATARAVETGTAVTVDVGELTVGDDAPVTVLNTFSVGVYPELVTTRDRLAPRLGKPVAALVAAARTLRAAEPVALVVDDEDGRWWSVFAGVDRYHPTSLAPVARRRLDDGLLDVRDARDGTAHSRLRTFLEAAGGDLGARLAHAVPPVRRRLVVRQRGATALRVRARDDGQPVVLAHDGETTDLPAGATAHLRLLPAALVVYAPHDPRDG</sequence>
<dbReference type="InterPro" id="IPR001206">
    <property type="entry name" value="Diacylglycerol_kinase_cat_dom"/>
</dbReference>
<evidence type="ECO:0000313" key="8">
    <source>
        <dbReference type="EMBL" id="MDQ0426442.1"/>
    </source>
</evidence>
<keyword evidence="3" id="KW-0812">Transmembrane</keyword>
<dbReference type="EC" id="3.6.1.27" evidence="8"/>
<name>A0ABU0GPE0_9CELL</name>
<evidence type="ECO:0000256" key="2">
    <source>
        <dbReference type="ARBA" id="ARBA00022475"/>
    </source>
</evidence>
<dbReference type="RefSeq" id="WP_156442081.1">
    <property type="nucleotide sequence ID" value="NZ_JAUSVM010000001.1"/>
</dbReference>
<dbReference type="Proteomes" id="UP001240250">
    <property type="component" value="Unassembled WGS sequence"/>
</dbReference>
<dbReference type="PANTHER" id="PTHR14969:SF62">
    <property type="entry name" value="DECAPRENYLPHOSPHORYL-5-PHOSPHORIBOSE PHOSPHATASE RV3807C-RELATED"/>
    <property type="match status" value="1"/>
</dbReference>
<protein>
    <submittedName>
        <fullName evidence="8">Undecaprenyl-diphosphatase</fullName>
        <ecNumber evidence="8">3.6.1.27</ecNumber>
    </submittedName>
</protein>
<dbReference type="GO" id="GO:0050380">
    <property type="term" value="F:undecaprenyl-diphosphatase activity"/>
    <property type="evidence" value="ECO:0007669"/>
    <property type="project" value="UniProtKB-EC"/>
</dbReference>
<keyword evidence="2" id="KW-1003">Cell membrane</keyword>
<comment type="subcellular location">
    <subcellularLocation>
        <location evidence="1">Cell membrane</location>
        <topology evidence="1">Multi-pass membrane protein</topology>
    </subcellularLocation>
</comment>
<evidence type="ECO:0000259" key="7">
    <source>
        <dbReference type="PROSITE" id="PS50146"/>
    </source>
</evidence>
<dbReference type="PROSITE" id="PS50146">
    <property type="entry name" value="DAGK"/>
    <property type="match status" value="1"/>
</dbReference>
<dbReference type="SUPFAM" id="SSF48317">
    <property type="entry name" value="Acid phosphatase/Vanadium-dependent haloperoxidase"/>
    <property type="match status" value="1"/>
</dbReference>
<keyword evidence="6" id="KW-0472">Membrane</keyword>
<keyword evidence="5" id="KW-1133">Transmembrane helix</keyword>
<evidence type="ECO:0000256" key="1">
    <source>
        <dbReference type="ARBA" id="ARBA00004651"/>
    </source>
</evidence>
<keyword evidence="9" id="KW-1185">Reference proteome</keyword>
<evidence type="ECO:0000256" key="6">
    <source>
        <dbReference type="ARBA" id="ARBA00023136"/>
    </source>
</evidence>
<dbReference type="Pfam" id="PF00781">
    <property type="entry name" value="DAGK_cat"/>
    <property type="match status" value="1"/>
</dbReference>
<dbReference type="InterPro" id="IPR017438">
    <property type="entry name" value="ATP-NAD_kinase_N"/>
</dbReference>
<dbReference type="InterPro" id="IPR016064">
    <property type="entry name" value="NAD/diacylglycerol_kinase_sf"/>
</dbReference>
<evidence type="ECO:0000313" key="9">
    <source>
        <dbReference type="Proteomes" id="UP001240250"/>
    </source>
</evidence>
<dbReference type="SUPFAM" id="SSF111331">
    <property type="entry name" value="NAD kinase/diacylglycerol kinase-like"/>
    <property type="match status" value="1"/>
</dbReference>
<dbReference type="SMART" id="SM00014">
    <property type="entry name" value="acidPPc"/>
    <property type="match status" value="1"/>
</dbReference>
<keyword evidence="4 8" id="KW-0378">Hydrolase</keyword>
<accession>A0ABU0GPE0</accession>
<dbReference type="Gene3D" id="1.20.144.10">
    <property type="entry name" value="Phosphatidic acid phosphatase type 2/haloperoxidase"/>
    <property type="match status" value="1"/>
</dbReference>
<dbReference type="InterPro" id="IPR036938">
    <property type="entry name" value="PAP2/HPO_sf"/>
</dbReference>
<dbReference type="EMBL" id="JAUSVM010000001">
    <property type="protein sequence ID" value="MDQ0426442.1"/>
    <property type="molecule type" value="Genomic_DNA"/>
</dbReference>
<organism evidence="8 9">
    <name type="scientific">Cellulomonas iranensis</name>
    <dbReference type="NCBI Taxonomy" id="76862"/>
    <lineage>
        <taxon>Bacteria</taxon>
        <taxon>Bacillati</taxon>
        <taxon>Actinomycetota</taxon>
        <taxon>Actinomycetes</taxon>
        <taxon>Micrococcales</taxon>
        <taxon>Cellulomonadaceae</taxon>
        <taxon>Cellulomonas</taxon>
    </lineage>
</organism>
<dbReference type="SMART" id="SM00046">
    <property type="entry name" value="DAGKc"/>
    <property type="match status" value="1"/>
</dbReference>
<feature type="domain" description="DAGKc" evidence="7">
    <location>
        <begin position="212"/>
        <end position="339"/>
    </location>
</feature>
<evidence type="ECO:0000256" key="4">
    <source>
        <dbReference type="ARBA" id="ARBA00022801"/>
    </source>
</evidence>
<evidence type="ECO:0000256" key="5">
    <source>
        <dbReference type="ARBA" id="ARBA00022989"/>
    </source>
</evidence>
<reference evidence="8 9" key="1">
    <citation type="submission" date="2023-07" db="EMBL/GenBank/DDBJ databases">
        <title>Sequencing the genomes of 1000 actinobacteria strains.</title>
        <authorList>
            <person name="Klenk H.-P."/>
        </authorList>
    </citation>
    <scope>NUCLEOTIDE SEQUENCE [LARGE SCALE GENOMIC DNA]</scope>
    <source>
        <strain evidence="8 9">DSM 14785</strain>
    </source>
</reference>
<dbReference type="Pfam" id="PF01569">
    <property type="entry name" value="PAP2"/>
    <property type="match status" value="1"/>
</dbReference>
<dbReference type="Gene3D" id="3.40.50.10330">
    <property type="entry name" value="Probable inorganic polyphosphate/atp-NAD kinase, domain 1"/>
    <property type="match status" value="1"/>
</dbReference>
<comment type="caution">
    <text evidence="8">The sequence shown here is derived from an EMBL/GenBank/DDBJ whole genome shotgun (WGS) entry which is preliminary data.</text>
</comment>
<dbReference type="InterPro" id="IPR000326">
    <property type="entry name" value="PAP2/HPO"/>
</dbReference>
<gene>
    <name evidence="8" type="ORF">JO380_002823</name>
</gene>